<proteinExistence type="predicted"/>
<keyword evidence="1" id="KW-0812">Transmembrane</keyword>
<evidence type="ECO:0000256" key="1">
    <source>
        <dbReference type="SAM" id="Phobius"/>
    </source>
</evidence>
<accession>A0A382BZC2</accession>
<gene>
    <name evidence="2" type="ORF">METZ01_LOCUS171381</name>
</gene>
<protein>
    <submittedName>
        <fullName evidence="2">Uncharacterized protein</fullName>
    </submittedName>
</protein>
<reference evidence="2" key="1">
    <citation type="submission" date="2018-05" db="EMBL/GenBank/DDBJ databases">
        <authorList>
            <person name="Lanie J.A."/>
            <person name="Ng W.-L."/>
            <person name="Kazmierczak K.M."/>
            <person name="Andrzejewski T.M."/>
            <person name="Davidsen T.M."/>
            <person name="Wayne K.J."/>
            <person name="Tettelin H."/>
            <person name="Glass J.I."/>
            <person name="Rusch D."/>
            <person name="Podicherti R."/>
            <person name="Tsui H.-C.T."/>
            <person name="Winkler M.E."/>
        </authorList>
    </citation>
    <scope>NUCLEOTIDE SEQUENCE</scope>
</reference>
<dbReference type="EMBL" id="UINC01031840">
    <property type="protein sequence ID" value="SVB18527.1"/>
    <property type="molecule type" value="Genomic_DNA"/>
</dbReference>
<sequence length="36" mass="4160">MGRSNRRYRSKIRLWSIIAGIIGSALIGLALWLFNR</sequence>
<keyword evidence="1" id="KW-1133">Transmembrane helix</keyword>
<feature type="transmembrane region" description="Helical" evidence="1">
    <location>
        <begin position="12"/>
        <end position="34"/>
    </location>
</feature>
<organism evidence="2">
    <name type="scientific">marine metagenome</name>
    <dbReference type="NCBI Taxonomy" id="408172"/>
    <lineage>
        <taxon>unclassified sequences</taxon>
        <taxon>metagenomes</taxon>
        <taxon>ecological metagenomes</taxon>
    </lineage>
</organism>
<keyword evidence="1" id="KW-0472">Membrane</keyword>
<evidence type="ECO:0000313" key="2">
    <source>
        <dbReference type="EMBL" id="SVB18527.1"/>
    </source>
</evidence>
<dbReference type="AlphaFoldDB" id="A0A382BZC2"/>
<name>A0A382BZC2_9ZZZZ</name>